<keyword evidence="3" id="KW-1185">Reference proteome</keyword>
<dbReference type="InterPro" id="IPR001304">
    <property type="entry name" value="C-type_lectin-like"/>
</dbReference>
<dbReference type="SMART" id="SM00034">
    <property type="entry name" value="CLECT"/>
    <property type="match status" value="1"/>
</dbReference>
<proteinExistence type="predicted"/>
<evidence type="ECO:0000259" key="1">
    <source>
        <dbReference type="SMART" id="SM00034"/>
    </source>
</evidence>
<feature type="domain" description="C-type lectin" evidence="1">
    <location>
        <begin position="35"/>
        <end position="167"/>
    </location>
</feature>
<organism evidence="2 3">
    <name type="scientific">Magallana gigas</name>
    <name type="common">Pacific oyster</name>
    <name type="synonym">Crassostrea gigas</name>
    <dbReference type="NCBI Taxonomy" id="29159"/>
    <lineage>
        <taxon>Eukaryota</taxon>
        <taxon>Metazoa</taxon>
        <taxon>Spiralia</taxon>
        <taxon>Lophotrochozoa</taxon>
        <taxon>Mollusca</taxon>
        <taxon>Bivalvia</taxon>
        <taxon>Autobranchia</taxon>
        <taxon>Pteriomorphia</taxon>
        <taxon>Ostreida</taxon>
        <taxon>Ostreoidea</taxon>
        <taxon>Ostreidae</taxon>
        <taxon>Magallana</taxon>
    </lineage>
</organism>
<evidence type="ECO:0000313" key="3">
    <source>
        <dbReference type="Proteomes" id="UP000005408"/>
    </source>
</evidence>
<evidence type="ECO:0000313" key="2">
    <source>
        <dbReference type="EnsemblMetazoa" id="G8030.1:cds"/>
    </source>
</evidence>
<dbReference type="Proteomes" id="UP000005408">
    <property type="component" value="Unassembled WGS sequence"/>
</dbReference>
<dbReference type="EnsemblMetazoa" id="G8030.1">
    <property type="protein sequence ID" value="G8030.1:cds"/>
    <property type="gene ID" value="G8030"/>
</dbReference>
<dbReference type="SUPFAM" id="SSF56436">
    <property type="entry name" value="C-type lectin-like"/>
    <property type="match status" value="1"/>
</dbReference>
<dbReference type="Gene3D" id="3.10.100.10">
    <property type="entry name" value="Mannose-Binding Protein A, subunit A"/>
    <property type="match status" value="1"/>
</dbReference>
<protein>
    <recommendedName>
        <fullName evidence="1">C-type lectin domain-containing protein</fullName>
    </recommendedName>
</protein>
<dbReference type="AlphaFoldDB" id="A0A8W8NXT4"/>
<accession>A0A8W8NXT4</accession>
<dbReference type="InterPro" id="IPR016186">
    <property type="entry name" value="C-type_lectin-like/link_sf"/>
</dbReference>
<name>A0A8W8NXT4_MAGGI</name>
<dbReference type="InterPro" id="IPR016187">
    <property type="entry name" value="CTDL_fold"/>
</dbReference>
<dbReference type="CDD" id="cd00037">
    <property type="entry name" value="CLECT"/>
    <property type="match status" value="1"/>
</dbReference>
<sequence>MFSVNKNQRKCLCCPDLTGSDITDPEWESFIPPACATGYATYNYTDIQICLKYVSVPASYPEAAELCEAEGGDLIRLDSQLKHDIMTDYLVPIANGSTIDVWIQGEKYAGGYIFHDGSPFPTDFGTGTFCPVELNSDPNEIRFRAHGSTTFKCWDRAQHHLYSYLCEYYRRFTI</sequence>
<reference evidence="2" key="1">
    <citation type="submission" date="2022-08" db="UniProtKB">
        <authorList>
            <consortium name="EnsemblMetazoa"/>
        </authorList>
    </citation>
    <scope>IDENTIFICATION</scope>
    <source>
        <strain evidence="2">05x7-T-G4-1.051#20</strain>
    </source>
</reference>